<feature type="transmembrane region" description="Helical" evidence="1">
    <location>
        <begin position="6"/>
        <end position="25"/>
    </location>
</feature>
<reference evidence="3" key="1">
    <citation type="submission" date="2017-08" db="EMBL/GenBank/DDBJ databases">
        <authorList>
            <person name="Varghese N."/>
            <person name="Submissions S."/>
        </authorList>
    </citation>
    <scope>NUCLEOTIDE SEQUENCE [LARGE SCALE GENOMIC DNA]</scope>
    <source>
        <strain evidence="3">JC23</strain>
    </source>
</reference>
<dbReference type="Proteomes" id="UP000219252">
    <property type="component" value="Unassembled WGS sequence"/>
</dbReference>
<sequence>MLKERYLWIGLFIVLCSMVGNELYFQSKKLTEPIFLQHYYETFVYEGNQLQFFYLSDKAEPAEVSYVTVNDVKMNPIEVPFPSFWSKDVYRPDIKEEFTHHTLQSVTLQLPTDSIPVNEGSDDIWTFNNMEVTFTNGKTIEANIGEVRVYGKLQADDALKNTYDSSSNRNFYEWYAVATEPLTIDGISIPFSEQVGTDLYLKLFFEPKITTQVDIDTYSKIPDWYNEKFLSDMLLDDLEGVSLNDELFPIHLSESDYMKLYMYFSPESKLAFDFNITIYGTTDDGEPFEYAVPINSSNRPSLTEEDVNKIIEKQTGGLNQ</sequence>
<dbReference type="EMBL" id="OBQC01000006">
    <property type="protein sequence ID" value="SOC39836.1"/>
    <property type="molecule type" value="Genomic_DNA"/>
</dbReference>
<proteinExistence type="predicted"/>
<name>A0A285UGW9_9BACL</name>
<evidence type="ECO:0000256" key="1">
    <source>
        <dbReference type="SAM" id="Phobius"/>
    </source>
</evidence>
<dbReference type="AlphaFoldDB" id="A0A285UGW9"/>
<evidence type="ECO:0000313" key="2">
    <source>
        <dbReference type="EMBL" id="SOC39836.1"/>
    </source>
</evidence>
<keyword evidence="1" id="KW-1133">Transmembrane helix</keyword>
<accession>A0A285UGW9</accession>
<organism evidence="2 3">
    <name type="scientific">Ureibacillus acetophenoni</name>
    <dbReference type="NCBI Taxonomy" id="614649"/>
    <lineage>
        <taxon>Bacteria</taxon>
        <taxon>Bacillati</taxon>
        <taxon>Bacillota</taxon>
        <taxon>Bacilli</taxon>
        <taxon>Bacillales</taxon>
        <taxon>Caryophanaceae</taxon>
        <taxon>Ureibacillus</taxon>
    </lineage>
</organism>
<protein>
    <submittedName>
        <fullName evidence="2">Uncharacterized protein</fullName>
    </submittedName>
</protein>
<keyword evidence="1" id="KW-0812">Transmembrane</keyword>
<evidence type="ECO:0000313" key="3">
    <source>
        <dbReference type="Proteomes" id="UP000219252"/>
    </source>
</evidence>
<gene>
    <name evidence="2" type="ORF">SAMN05877842_106144</name>
</gene>
<keyword evidence="3" id="KW-1185">Reference proteome</keyword>
<keyword evidence="1" id="KW-0472">Membrane</keyword>